<evidence type="ECO:0000313" key="3">
    <source>
        <dbReference type="Proteomes" id="UP000314294"/>
    </source>
</evidence>
<keyword evidence="1" id="KW-1133">Transmembrane helix</keyword>
<comment type="caution">
    <text evidence="2">The sequence shown here is derived from an EMBL/GenBank/DDBJ whole genome shotgun (WGS) entry which is preliminary data.</text>
</comment>
<organism evidence="2 3">
    <name type="scientific">Liparis tanakae</name>
    <name type="common">Tanaka's snailfish</name>
    <dbReference type="NCBI Taxonomy" id="230148"/>
    <lineage>
        <taxon>Eukaryota</taxon>
        <taxon>Metazoa</taxon>
        <taxon>Chordata</taxon>
        <taxon>Craniata</taxon>
        <taxon>Vertebrata</taxon>
        <taxon>Euteleostomi</taxon>
        <taxon>Actinopterygii</taxon>
        <taxon>Neopterygii</taxon>
        <taxon>Teleostei</taxon>
        <taxon>Neoteleostei</taxon>
        <taxon>Acanthomorphata</taxon>
        <taxon>Eupercaria</taxon>
        <taxon>Perciformes</taxon>
        <taxon>Cottioidei</taxon>
        <taxon>Cottales</taxon>
        <taxon>Liparidae</taxon>
        <taxon>Liparis</taxon>
    </lineage>
</organism>
<evidence type="ECO:0000313" key="2">
    <source>
        <dbReference type="EMBL" id="TNN77105.1"/>
    </source>
</evidence>
<feature type="transmembrane region" description="Helical" evidence="1">
    <location>
        <begin position="158"/>
        <end position="179"/>
    </location>
</feature>
<dbReference type="AlphaFoldDB" id="A0A4Z2IHE1"/>
<proteinExistence type="predicted"/>
<evidence type="ECO:0000256" key="1">
    <source>
        <dbReference type="SAM" id="Phobius"/>
    </source>
</evidence>
<accession>A0A4Z2IHE1</accession>
<dbReference type="EMBL" id="SRLO01000087">
    <property type="protein sequence ID" value="TNN77105.1"/>
    <property type="molecule type" value="Genomic_DNA"/>
</dbReference>
<name>A0A4Z2IHE1_9TELE</name>
<sequence length="279" mass="31435">MPRQVGRDDLIAQPREEVHLAAPNVQRTPHTVHEEQRHVRVRPFAAGDHPLGVDLHRTLGLAAAAAGRWSGFLVAEWWSNSRRNRVGVWRRGHFFVVSQLHLYSAARLQIPILTLQDLRVQNIPEILNHQLAVAVDGDLPLAVDTAARNALAIILMRAVITTSILLFLASNLLFGYYWLTLRDDVPHSQDSPRFHLHKLETIRGFCCVQRQDQTGNLPNSNCRSPCECGSNGSTNTLTWVALYYSFNVINNGHPLRRSYPALPPLYPQQSPGMLASEWQ</sequence>
<keyword evidence="1" id="KW-0812">Transmembrane</keyword>
<reference evidence="2 3" key="1">
    <citation type="submission" date="2019-03" db="EMBL/GenBank/DDBJ databases">
        <title>First draft genome of Liparis tanakae, snailfish: a comprehensive survey of snailfish specific genes.</title>
        <authorList>
            <person name="Kim W."/>
            <person name="Song I."/>
            <person name="Jeong J.-H."/>
            <person name="Kim D."/>
            <person name="Kim S."/>
            <person name="Ryu S."/>
            <person name="Song J.Y."/>
            <person name="Lee S.K."/>
        </authorList>
    </citation>
    <scope>NUCLEOTIDE SEQUENCE [LARGE SCALE GENOMIC DNA]</scope>
    <source>
        <tissue evidence="2">Muscle</tissue>
    </source>
</reference>
<keyword evidence="1" id="KW-0472">Membrane</keyword>
<gene>
    <name evidence="2" type="ORF">EYF80_012743</name>
</gene>
<keyword evidence="3" id="KW-1185">Reference proteome</keyword>
<dbReference type="Proteomes" id="UP000314294">
    <property type="component" value="Unassembled WGS sequence"/>
</dbReference>
<protein>
    <submittedName>
        <fullName evidence="2">Uncharacterized protein</fullName>
    </submittedName>
</protein>